<dbReference type="GO" id="GO:0003714">
    <property type="term" value="F:transcription corepressor activity"/>
    <property type="evidence" value="ECO:0007669"/>
    <property type="project" value="InterPro"/>
</dbReference>
<evidence type="ECO:0000256" key="3">
    <source>
        <dbReference type="ARBA" id="ARBA00022737"/>
    </source>
</evidence>
<feature type="compositionally biased region" description="Basic and acidic residues" evidence="6">
    <location>
        <begin position="293"/>
        <end position="306"/>
    </location>
</feature>
<dbReference type="PANTHER" id="PTHR12346">
    <property type="entry name" value="SIN3B-RELATED"/>
    <property type="match status" value="1"/>
</dbReference>
<name>A0A7R9U1T9_9STRA</name>
<dbReference type="InterPro" id="IPR036600">
    <property type="entry name" value="PAH_sf"/>
</dbReference>
<feature type="compositionally biased region" description="Acidic residues" evidence="6">
    <location>
        <begin position="1453"/>
        <end position="1467"/>
    </location>
</feature>
<dbReference type="InterPro" id="IPR039774">
    <property type="entry name" value="Sin3-like"/>
</dbReference>
<dbReference type="FunFam" id="1.20.1160.11:FF:000001">
    <property type="entry name" value="Paired amphipathic helix protein Sin3"/>
    <property type="match status" value="1"/>
</dbReference>
<feature type="region of interest" description="Disordered" evidence="6">
    <location>
        <begin position="293"/>
        <end position="342"/>
    </location>
</feature>
<feature type="compositionally biased region" description="Acidic residues" evidence="6">
    <location>
        <begin position="1474"/>
        <end position="1493"/>
    </location>
</feature>
<proteinExistence type="predicted"/>
<feature type="compositionally biased region" description="Basic and acidic residues" evidence="6">
    <location>
        <begin position="330"/>
        <end position="339"/>
    </location>
</feature>
<keyword evidence="4 5" id="KW-0539">Nucleus</keyword>
<protein>
    <recommendedName>
        <fullName evidence="7">Histone deacetylase interacting domain-containing protein</fullName>
    </recommendedName>
</protein>
<dbReference type="InterPro" id="IPR031693">
    <property type="entry name" value="Sin3_C"/>
</dbReference>
<feature type="region of interest" description="Disordered" evidence="6">
    <location>
        <begin position="106"/>
        <end position="125"/>
    </location>
</feature>
<feature type="compositionally biased region" description="Acidic residues" evidence="6">
    <location>
        <begin position="1396"/>
        <end position="1405"/>
    </location>
</feature>
<dbReference type="InterPro" id="IPR013194">
    <property type="entry name" value="HDAC_interact_dom"/>
</dbReference>
<accession>A0A7R9U1T9</accession>
<feature type="compositionally biased region" description="Basic and acidic residues" evidence="6">
    <location>
        <begin position="160"/>
        <end position="175"/>
    </location>
</feature>
<dbReference type="Pfam" id="PF02671">
    <property type="entry name" value="PAH"/>
    <property type="match status" value="3"/>
</dbReference>
<feature type="compositionally biased region" description="Basic and acidic residues" evidence="6">
    <location>
        <begin position="772"/>
        <end position="790"/>
    </location>
</feature>
<dbReference type="SMART" id="SM00761">
    <property type="entry name" value="HDAC_interact"/>
    <property type="match status" value="1"/>
</dbReference>
<evidence type="ECO:0000256" key="1">
    <source>
        <dbReference type="ARBA" id="ARBA00004123"/>
    </source>
</evidence>
<dbReference type="PANTHER" id="PTHR12346:SF0">
    <property type="entry name" value="SIN3A, ISOFORM G"/>
    <property type="match status" value="1"/>
</dbReference>
<feature type="compositionally biased region" description="Basic residues" evidence="6">
    <location>
        <begin position="1569"/>
        <end position="1583"/>
    </location>
</feature>
<dbReference type="EMBL" id="HBEA01001342">
    <property type="protein sequence ID" value="CAD8251498.1"/>
    <property type="molecule type" value="Transcribed_RNA"/>
</dbReference>
<evidence type="ECO:0000256" key="5">
    <source>
        <dbReference type="PROSITE-ProRule" id="PRU00810"/>
    </source>
</evidence>
<keyword evidence="2" id="KW-0678">Repressor</keyword>
<comment type="subcellular location">
    <subcellularLocation>
        <location evidence="1 5">Nucleus</location>
    </subcellularLocation>
</comment>
<dbReference type="GO" id="GO:0000785">
    <property type="term" value="C:chromatin"/>
    <property type="evidence" value="ECO:0007669"/>
    <property type="project" value="TreeGrafter"/>
</dbReference>
<keyword evidence="3" id="KW-0677">Repeat</keyword>
<gene>
    <name evidence="8" type="ORF">PPYR1160_LOCUS989</name>
</gene>
<feature type="region of interest" description="Disordered" evidence="6">
    <location>
        <begin position="137"/>
        <end position="214"/>
    </location>
</feature>
<feature type="region of interest" description="Disordered" evidence="6">
    <location>
        <begin position="1396"/>
        <end position="1583"/>
    </location>
</feature>
<dbReference type="Pfam" id="PF08295">
    <property type="entry name" value="Sin3_corepress"/>
    <property type="match status" value="1"/>
</dbReference>
<evidence type="ECO:0000256" key="4">
    <source>
        <dbReference type="ARBA" id="ARBA00023242"/>
    </source>
</evidence>
<dbReference type="SUPFAM" id="SSF47762">
    <property type="entry name" value="PAH2 domain"/>
    <property type="match status" value="3"/>
</dbReference>
<evidence type="ECO:0000256" key="6">
    <source>
        <dbReference type="SAM" id="MobiDB-lite"/>
    </source>
</evidence>
<dbReference type="InterPro" id="IPR003822">
    <property type="entry name" value="PAH"/>
</dbReference>
<dbReference type="Pfam" id="PF16879">
    <property type="entry name" value="Sin3a_C"/>
    <property type="match status" value="1"/>
</dbReference>
<organism evidence="8">
    <name type="scientific">Pinguiococcus pyrenoidosus</name>
    <dbReference type="NCBI Taxonomy" id="172671"/>
    <lineage>
        <taxon>Eukaryota</taxon>
        <taxon>Sar</taxon>
        <taxon>Stramenopiles</taxon>
        <taxon>Ochrophyta</taxon>
        <taxon>Pinguiophyceae</taxon>
        <taxon>Pinguiochrysidales</taxon>
        <taxon>Pinguiochrysidaceae</taxon>
        <taxon>Pinguiococcus</taxon>
    </lineage>
</organism>
<reference evidence="8" key="1">
    <citation type="submission" date="2021-01" db="EMBL/GenBank/DDBJ databases">
        <authorList>
            <person name="Corre E."/>
            <person name="Pelletier E."/>
            <person name="Niang G."/>
            <person name="Scheremetjew M."/>
            <person name="Finn R."/>
            <person name="Kale V."/>
            <person name="Holt S."/>
            <person name="Cochrane G."/>
            <person name="Meng A."/>
            <person name="Brown T."/>
            <person name="Cohen L."/>
        </authorList>
    </citation>
    <scope>NUCLEOTIDE SEQUENCE</scope>
    <source>
        <strain evidence="8">CCMP2078</strain>
    </source>
</reference>
<dbReference type="Gene3D" id="1.20.1160.11">
    <property type="entry name" value="Paired amphipathic helix"/>
    <property type="match status" value="3"/>
</dbReference>
<feature type="domain" description="Histone deacetylase interacting" evidence="7">
    <location>
        <begin position="493"/>
        <end position="594"/>
    </location>
</feature>
<evidence type="ECO:0000259" key="7">
    <source>
        <dbReference type="SMART" id="SM00761"/>
    </source>
</evidence>
<dbReference type="GO" id="GO:0000122">
    <property type="term" value="P:negative regulation of transcription by RNA polymerase II"/>
    <property type="evidence" value="ECO:0007669"/>
    <property type="project" value="TreeGrafter"/>
</dbReference>
<sequence>MTTKKIRELKVEDALLYLDMVKTEFGSKPQVYNEFLEIMKSFKSQEIDTPGVIRCVSNLFRGNAKLILGFNTFLPDGYKIEIPFGQVSTEGGDERRAQWVTMRHPGGGRTVVVSPENYNESTPQEKELAQLSTTIPKPDAAASKADARALKSGPAGPNEALERPSKSTSAKDKPGVSRTTLVKTEPGLRQEAMGKPGKPGPSGPMSKKDSSVRARHPVEFDHAIYYVTTVKRRFSDQPETYKSFLEILHTYQKEQRSIKEVLDRVSELFSEHPDLLKEFTYFLPDAVQEQAKERLQRAAREAELRQARQGGKHRRRPAGPARRGAGGGSHGDRPHRDRLGLGTHEAPADAAHLDGKFADAGFATDAAGDDPFDASQRKMHVARVRRQRSEAVRKQASVVFSKESSLLARIKKVLMASNRGPALWHDFLKCLNLFSRQVFDRQDMLRLSDDILGGEPEMLNEFRALLGPVTAAKSEAELNPYASLPLGEINFSNCAVATPSYRALPENYPRQLSSARMKLEDSVLNDEWVSLPVGSEENYSFKHMRKNQYEEALFKCEDDLFEVDMILGATKNTISVLEQLVLSLREAEEKAAQAAKKMFLGSPADAEGEAAADERVMKAVLAARRSWRPDGEMLRSFHIAAVSRVYGDQASEVLNALKLRPSSALPVILSRLRQKNAEWLASQNTAKSTWKEMMEQNFAKSLDHRSFYFRQTEKRVLSVRHIVGEVKERKEAIEVALATLASKEDEPGQGNPEEGLEVVLVSEETPADQDNGDQKQGGEAKEADADAALSKEDTAMRAMRAAAPLLFSTTSMEGPKYRDLCLCDRESGPAHFSPHQVFRHEETAVQKDAFLILQHAVDCSSHSVGDRAKMHYIWRHALSLFYHMPMDLVYHGRAISKGLLDGNRNSSPPKRYHLDESLNMLVFVNTSKLEYSVEYGSYIHPTGSDVLTSYGAARVLGTRASKDVGQTFFYEVELSYGKATLAPSAVLRSLTPDPLHFAAEAADDAYDDAMSAAEAMVGAGGKTDSSSDEEGKKADLSSITGLESEIFLGTQSALAFFSLFALLCDRLSTARRLAKVQEEEAPQAPVAHPLKIKALDLQADFTISNTEDTAGETPRAARAGRSTGIVATLSTENLSLQVPDGPGTAAAATPREAQTPQREPKDSWEASFSPVELETPRGSMLGSSYGYRASRSSCPWNKYHAYWLELVKMLDNELDPTEYEDNVRKLLGNRSYPLYTMDKLCNVIVKQLHTLATDEASSALCDLYVTETLRARVSGKLDVDAYKRRAGAVLASLKTRPEDLYCFKYSPGLCFRKELWRSEDDASCFTFIPEHRRRPDEIDAGLPAMDKLRDPLTGASEGSSTALLLVEFLGVIAHARSNPPSESADNMTTLALAAGAEDDDDEDDQQISSGAEDNMTVASEAASADERPRTRRAVSPSPSNTPTASDADHAFMTEEDEDLDEAMDAEVDTGKEDVEGEDEVDVDDEDDEEEEVDAAVGGRPRGNGDFVEDVRDAAAPASADDANGDHDLQKTVTLEQVVQDEDDSALASSSTAKGAAESGGGRTSVGTKRPARGRGGWRKRRRY</sequence>
<dbReference type="PROSITE" id="PS51477">
    <property type="entry name" value="PAH"/>
    <property type="match status" value="3"/>
</dbReference>
<evidence type="ECO:0000313" key="8">
    <source>
        <dbReference type="EMBL" id="CAD8251498.1"/>
    </source>
</evidence>
<dbReference type="FunFam" id="1.20.1160.11:FF:000003">
    <property type="entry name" value="Paired amphipathic helix SIN3-like protein"/>
    <property type="match status" value="1"/>
</dbReference>
<feature type="region of interest" description="Disordered" evidence="6">
    <location>
        <begin position="764"/>
        <end position="790"/>
    </location>
</feature>
<dbReference type="GO" id="GO:0000118">
    <property type="term" value="C:histone deacetylase complex"/>
    <property type="evidence" value="ECO:0007669"/>
    <property type="project" value="TreeGrafter"/>
</dbReference>
<feature type="compositionally biased region" description="Low complexity" evidence="6">
    <location>
        <begin position="1141"/>
        <end position="1150"/>
    </location>
</feature>
<feature type="region of interest" description="Disordered" evidence="6">
    <location>
        <begin position="1135"/>
        <end position="1171"/>
    </location>
</feature>
<evidence type="ECO:0000256" key="2">
    <source>
        <dbReference type="ARBA" id="ARBA00022491"/>
    </source>
</evidence>